<protein>
    <submittedName>
        <fullName evidence="1">Uncharacterized protein</fullName>
    </submittedName>
</protein>
<gene>
    <name evidence="1" type="ORF">RKD21_003283</name>
</gene>
<sequence>MGVPPAEVCGRVCGAPRPRPLGIVAETRPSGDVFRSLCPAVSIAVRRVRPGRTHQRTCCRHDRIVRGFPRHPGAALSGEAPGPRQGPPSRAGRPPTRYAHLADVACRGPARAQSRLPPLAGRGRPRPGPRAVADLGALPARLLRPRLPAAPAATATRRPPSRVPGSCLPCRRLAVPAGTAACRPCRRLAAPAGTAACRPCRCPAVPAGTATRGPPRGCPVHACRAAAWPSRRVRLPAGAPLPGRPGGYGYPQAGPVVPGPCPLRRHRPVPAATAPGPVPRGPGPLRSTGVASGVCGPRPRSTAAGSAGAVAGGGASMRRPALRSSAGTALPRLIPPRLRERSQERGRVDAAAPCRRRAADTPGPHRHRCPEDRYQRNVRIRIACRSRAAFAFRGCTRSRNARASASSLRNRARRRRRSASQSTSPPPASAPSPTLEAPAVPESRSARDPRPARADGFPRFCCSGIASSPQSVPPTFPRPDDLTPAKG</sequence>
<dbReference type="Proteomes" id="UP001565447">
    <property type="component" value="Unassembled WGS sequence"/>
</dbReference>
<dbReference type="EMBL" id="JBGCBD010000002">
    <property type="protein sequence ID" value="MEY9813026.1"/>
    <property type="molecule type" value="Genomic_DNA"/>
</dbReference>
<evidence type="ECO:0000313" key="2">
    <source>
        <dbReference type="Proteomes" id="UP001565447"/>
    </source>
</evidence>
<evidence type="ECO:0000313" key="1">
    <source>
        <dbReference type="EMBL" id="MEY9813026.1"/>
    </source>
</evidence>
<organism evidence="1 2">
    <name type="scientific">Streptomyces albogriseolus</name>
    <dbReference type="NCBI Taxonomy" id="1887"/>
    <lineage>
        <taxon>Bacteria</taxon>
        <taxon>Bacillati</taxon>
        <taxon>Actinomycetota</taxon>
        <taxon>Actinomycetes</taxon>
        <taxon>Kitasatosporales</taxon>
        <taxon>Streptomycetaceae</taxon>
        <taxon>Streptomyces</taxon>
        <taxon>Streptomyces albogriseolus group</taxon>
    </lineage>
</organism>
<proteinExistence type="predicted"/>
<keyword evidence="2" id="KW-1185">Reference proteome</keyword>
<accession>A0ACC6UP02</accession>
<comment type="caution">
    <text evidence="1">The sequence shown here is derived from an EMBL/GenBank/DDBJ whole genome shotgun (WGS) entry which is preliminary data.</text>
</comment>
<reference evidence="1" key="1">
    <citation type="submission" date="2024-07" db="EMBL/GenBank/DDBJ databases">
        <title>Genome sequencing of plant associated microbes to promote plant fitness in Sorghum bicolor and Oryza sativa.</title>
        <authorList>
            <person name="Coleman-Derr D."/>
        </authorList>
    </citation>
    <scope>NUCLEOTIDE SEQUENCE</scope>
    <source>
        <strain evidence="1">SAI-173</strain>
    </source>
</reference>
<name>A0ACC6UP02_STRAO</name>